<evidence type="ECO:0000313" key="2">
    <source>
        <dbReference type="Proteomes" id="UP000887116"/>
    </source>
</evidence>
<keyword evidence="2" id="KW-1185">Reference proteome</keyword>
<name>A0A8X6L872_TRICU</name>
<gene>
    <name evidence="1" type="ORF">TNCT_133781</name>
</gene>
<dbReference type="EMBL" id="BMAO01005411">
    <property type="protein sequence ID" value="GFR01286.1"/>
    <property type="molecule type" value="Genomic_DNA"/>
</dbReference>
<sequence length="161" mass="18335">MSEASLQARSLEISVSHPLSSHIYTMFHKVIIGYIAFLRLKSPVRVNPVEGESHVKESFYEADSVCTIQCIHHYTRNISSLPEDVAASKSSAVLKKKIRCKMHCKNDRSGARCIVETIDHVQYVEKKIAAAVWIVKKENYSKSKYIQLQTSSEETNYCNLR</sequence>
<reference evidence="1" key="1">
    <citation type="submission" date="2020-07" db="EMBL/GenBank/DDBJ databases">
        <title>Multicomponent nature underlies the extraordinary mechanical properties of spider dragline silk.</title>
        <authorList>
            <person name="Kono N."/>
            <person name="Nakamura H."/>
            <person name="Mori M."/>
            <person name="Yoshida Y."/>
            <person name="Ohtoshi R."/>
            <person name="Malay A.D."/>
            <person name="Moran D.A.P."/>
            <person name="Tomita M."/>
            <person name="Numata K."/>
            <person name="Arakawa K."/>
        </authorList>
    </citation>
    <scope>NUCLEOTIDE SEQUENCE</scope>
</reference>
<protein>
    <submittedName>
        <fullName evidence="1">Uncharacterized protein</fullName>
    </submittedName>
</protein>
<dbReference type="Proteomes" id="UP000887116">
    <property type="component" value="Unassembled WGS sequence"/>
</dbReference>
<evidence type="ECO:0000313" key="1">
    <source>
        <dbReference type="EMBL" id="GFR01286.1"/>
    </source>
</evidence>
<comment type="caution">
    <text evidence="1">The sequence shown here is derived from an EMBL/GenBank/DDBJ whole genome shotgun (WGS) entry which is preliminary data.</text>
</comment>
<organism evidence="1 2">
    <name type="scientific">Trichonephila clavata</name>
    <name type="common">Joro spider</name>
    <name type="synonym">Nephila clavata</name>
    <dbReference type="NCBI Taxonomy" id="2740835"/>
    <lineage>
        <taxon>Eukaryota</taxon>
        <taxon>Metazoa</taxon>
        <taxon>Ecdysozoa</taxon>
        <taxon>Arthropoda</taxon>
        <taxon>Chelicerata</taxon>
        <taxon>Arachnida</taxon>
        <taxon>Araneae</taxon>
        <taxon>Araneomorphae</taxon>
        <taxon>Entelegynae</taxon>
        <taxon>Araneoidea</taxon>
        <taxon>Nephilidae</taxon>
        <taxon>Trichonephila</taxon>
    </lineage>
</organism>
<accession>A0A8X6L872</accession>
<dbReference type="AlphaFoldDB" id="A0A8X6L872"/>
<proteinExistence type="predicted"/>